<dbReference type="Proteomes" id="UP000292082">
    <property type="component" value="Unassembled WGS sequence"/>
</dbReference>
<name>A0A4Q9PDQ1_9APHY</name>
<keyword evidence="2" id="KW-1185">Reference proteome</keyword>
<reference evidence="1 2" key="1">
    <citation type="submission" date="2019-01" db="EMBL/GenBank/DDBJ databases">
        <title>Draft genome sequences of three monokaryotic isolates of the white-rot basidiomycete fungus Dichomitus squalens.</title>
        <authorList>
            <consortium name="DOE Joint Genome Institute"/>
            <person name="Lopez S.C."/>
            <person name="Andreopoulos B."/>
            <person name="Pangilinan J."/>
            <person name="Lipzen A."/>
            <person name="Riley R."/>
            <person name="Ahrendt S."/>
            <person name="Ng V."/>
            <person name="Barry K."/>
            <person name="Daum C."/>
            <person name="Grigoriev I.V."/>
            <person name="Hilden K.S."/>
            <person name="Makela M.R."/>
            <person name="de Vries R.P."/>
        </authorList>
    </citation>
    <scope>NUCLEOTIDE SEQUENCE [LARGE SCALE GENOMIC DNA]</scope>
    <source>
        <strain evidence="1 2">CBS 464.89</strain>
    </source>
</reference>
<evidence type="ECO:0000313" key="1">
    <source>
        <dbReference type="EMBL" id="TBU52808.1"/>
    </source>
</evidence>
<proteinExistence type="predicted"/>
<organism evidence="1 2">
    <name type="scientific">Dichomitus squalens</name>
    <dbReference type="NCBI Taxonomy" id="114155"/>
    <lineage>
        <taxon>Eukaryota</taxon>
        <taxon>Fungi</taxon>
        <taxon>Dikarya</taxon>
        <taxon>Basidiomycota</taxon>
        <taxon>Agaricomycotina</taxon>
        <taxon>Agaricomycetes</taxon>
        <taxon>Polyporales</taxon>
        <taxon>Polyporaceae</taxon>
        <taxon>Dichomitus</taxon>
    </lineage>
</organism>
<sequence length="151" mass="16557">MCPQAVLVHISAATLPWCFVLPFNSSVMAFRLLQDSLSRTQCPSPSALVEQASDNIQPSPSPLRVPCSDLLIQNPCPAHQRSHTSTACVHARAIASTPQSPMWRRLGNKIGKWSASWCADMADIVSMSRNRMPPITQIVEQRSGTKLNMCS</sequence>
<dbReference type="AlphaFoldDB" id="A0A4Q9PDQ1"/>
<accession>A0A4Q9PDQ1</accession>
<dbReference type="EMBL" id="ML145236">
    <property type="protein sequence ID" value="TBU52808.1"/>
    <property type="molecule type" value="Genomic_DNA"/>
</dbReference>
<evidence type="ECO:0000313" key="2">
    <source>
        <dbReference type="Proteomes" id="UP000292082"/>
    </source>
</evidence>
<protein>
    <submittedName>
        <fullName evidence="1">Uncharacterized protein</fullName>
    </submittedName>
</protein>
<gene>
    <name evidence="1" type="ORF">BD310DRAFT_939382</name>
</gene>